<accession>A0AAD5REJ1</accession>
<comment type="caution">
    <text evidence="3">The sequence shown here is derived from an EMBL/GenBank/DDBJ whole genome shotgun (WGS) entry which is preliminary data.</text>
</comment>
<dbReference type="Pfam" id="PF00646">
    <property type="entry name" value="F-box"/>
    <property type="match status" value="1"/>
</dbReference>
<evidence type="ECO:0000313" key="4">
    <source>
        <dbReference type="Proteomes" id="UP001196413"/>
    </source>
</evidence>
<keyword evidence="4" id="KW-1185">Reference proteome</keyword>
<dbReference type="SUPFAM" id="SSF81383">
    <property type="entry name" value="F-box domain"/>
    <property type="match status" value="1"/>
</dbReference>
<keyword evidence="1" id="KW-0732">Signal</keyword>
<gene>
    <name evidence="3" type="ORF">KIN20_037294</name>
</gene>
<protein>
    <recommendedName>
        <fullName evidence="2">F-box domain-containing protein</fullName>
    </recommendedName>
</protein>
<feature type="signal peptide" evidence="1">
    <location>
        <begin position="1"/>
        <end position="27"/>
    </location>
</feature>
<proteinExistence type="predicted"/>
<evidence type="ECO:0000256" key="1">
    <source>
        <dbReference type="SAM" id="SignalP"/>
    </source>
</evidence>
<sequence length="377" mass="43459">MTLPHFPLPNDVVLLILLLLDGKDVRSFGNTCKRFRILILHNKNKLPKPVLTWRRARLVFGRRRIILLRPNAPAIWQNILRGTSPVNLSWVFTEDKFLRNFVNFFFVISPDVMYTKCKDLDEHTAEIIRKCVGNMCGKTFSLKMDRCSLDEGALRCFFAYFSPFYLHLSGRFDRSIISDKVLPLSTLFSLFIGVNSFDSKTRTRLSGITVRKIVNNWFQRYSGNSSVCLYENYGNREFLIEIPDCDVSTTNFLRFFKELTLIPHGTHERIRIHNLPKSLIHAISRNVSTFDNFGPALWIEQGLCSNDDVRWWCNLSCECRPWHRRAYDDLMADGLPRDPSQLCDTVILNFSVAISVSEGPLQPLKQLLDVAITLSAG</sequence>
<reference evidence="3" key="1">
    <citation type="submission" date="2021-06" db="EMBL/GenBank/DDBJ databases">
        <title>Parelaphostrongylus tenuis whole genome reference sequence.</title>
        <authorList>
            <person name="Garwood T.J."/>
            <person name="Larsen P.A."/>
            <person name="Fountain-Jones N.M."/>
            <person name="Garbe J.R."/>
            <person name="Macchietto M.G."/>
            <person name="Kania S.A."/>
            <person name="Gerhold R.W."/>
            <person name="Richards J.E."/>
            <person name="Wolf T.M."/>
        </authorList>
    </citation>
    <scope>NUCLEOTIDE SEQUENCE</scope>
    <source>
        <strain evidence="3">MNPRO001-30</strain>
        <tissue evidence="3">Meninges</tissue>
    </source>
</reference>
<dbReference type="InterPro" id="IPR001810">
    <property type="entry name" value="F-box_dom"/>
</dbReference>
<dbReference type="SMART" id="SM00256">
    <property type="entry name" value="FBOX"/>
    <property type="match status" value="1"/>
</dbReference>
<dbReference type="Proteomes" id="UP001196413">
    <property type="component" value="Unassembled WGS sequence"/>
</dbReference>
<name>A0AAD5REJ1_PARTN</name>
<dbReference type="InterPro" id="IPR036047">
    <property type="entry name" value="F-box-like_dom_sf"/>
</dbReference>
<feature type="chain" id="PRO_5042250255" description="F-box domain-containing protein" evidence="1">
    <location>
        <begin position="28"/>
        <end position="377"/>
    </location>
</feature>
<evidence type="ECO:0000313" key="3">
    <source>
        <dbReference type="EMBL" id="KAJ1374583.1"/>
    </source>
</evidence>
<evidence type="ECO:0000259" key="2">
    <source>
        <dbReference type="PROSITE" id="PS50181"/>
    </source>
</evidence>
<feature type="domain" description="F-box" evidence="2">
    <location>
        <begin position="2"/>
        <end position="56"/>
    </location>
</feature>
<dbReference type="PROSITE" id="PS50181">
    <property type="entry name" value="FBOX"/>
    <property type="match status" value="1"/>
</dbReference>
<organism evidence="3 4">
    <name type="scientific">Parelaphostrongylus tenuis</name>
    <name type="common">Meningeal worm</name>
    <dbReference type="NCBI Taxonomy" id="148309"/>
    <lineage>
        <taxon>Eukaryota</taxon>
        <taxon>Metazoa</taxon>
        <taxon>Ecdysozoa</taxon>
        <taxon>Nematoda</taxon>
        <taxon>Chromadorea</taxon>
        <taxon>Rhabditida</taxon>
        <taxon>Rhabditina</taxon>
        <taxon>Rhabditomorpha</taxon>
        <taxon>Strongyloidea</taxon>
        <taxon>Metastrongylidae</taxon>
        <taxon>Parelaphostrongylus</taxon>
    </lineage>
</organism>
<dbReference type="EMBL" id="JAHQIW010007470">
    <property type="protein sequence ID" value="KAJ1374583.1"/>
    <property type="molecule type" value="Genomic_DNA"/>
</dbReference>
<dbReference type="AlphaFoldDB" id="A0AAD5REJ1"/>